<dbReference type="RefSeq" id="WP_255132175.1">
    <property type="nucleotide sequence ID" value="NZ_JANDBC010000001.1"/>
</dbReference>
<accession>A0A9X2RBC4</accession>
<evidence type="ECO:0000313" key="2">
    <source>
        <dbReference type="EMBL" id="MCP9290260.1"/>
    </source>
</evidence>
<dbReference type="PROSITE" id="PS51257">
    <property type="entry name" value="PROKAR_LIPOPROTEIN"/>
    <property type="match status" value="1"/>
</dbReference>
<dbReference type="Proteomes" id="UP001139125">
    <property type="component" value="Unassembled WGS sequence"/>
</dbReference>
<keyword evidence="3" id="KW-1185">Reference proteome</keyword>
<proteinExistence type="predicted"/>
<dbReference type="EMBL" id="JANDBC010000001">
    <property type="protein sequence ID" value="MCP9290260.1"/>
    <property type="molecule type" value="Genomic_DNA"/>
</dbReference>
<sequence>MLRQLFPIIFVFGVFFGACNQVSTDSESNTETPDDPDSEWLIPSDEIVDGGPGKDGIPSVDDPQFAPVSEINYIQDDRLVIGLKVGNEVRAYPHQILDWHEIINDEIGDTYFSVIYCPLTGTGIVLDRVIEDEVTEFGVSGLLFRNNLIAYDRKTDTHYSQMQLRGVKGPLKGETLDSSFSTVQTTWKTWKAMYPESKVVTKETGFGRFYNGYAYGESYLTDEDYILFPVKHENDRLPGKTVVHAFLPEDVTGNPGDELDVRVFAKNEMSEEISVLNEDYAGNHIVAAGSQTHGFVVSFRRELSDGTIPDFESIQDELPVIMTDAEGNKWNIFGEAISGPREGETLTPTKSYDGYWFAIADMFPNACVYPSTGCKGYVDR</sequence>
<dbReference type="AlphaFoldDB" id="A0A9X2RBC4"/>
<feature type="region of interest" description="Disordered" evidence="1">
    <location>
        <begin position="23"/>
        <end position="45"/>
    </location>
</feature>
<dbReference type="InterPro" id="IPR021516">
    <property type="entry name" value="DUF3179"/>
</dbReference>
<evidence type="ECO:0000313" key="3">
    <source>
        <dbReference type="Proteomes" id="UP001139125"/>
    </source>
</evidence>
<gene>
    <name evidence="2" type="ORF">NM125_01545</name>
</gene>
<organism evidence="2 3">
    <name type="scientific">Gracilimonas sediminicola</name>
    <dbReference type="NCBI Taxonomy" id="2952158"/>
    <lineage>
        <taxon>Bacteria</taxon>
        <taxon>Pseudomonadati</taxon>
        <taxon>Balneolota</taxon>
        <taxon>Balneolia</taxon>
        <taxon>Balneolales</taxon>
        <taxon>Balneolaceae</taxon>
        <taxon>Gracilimonas</taxon>
    </lineage>
</organism>
<protein>
    <submittedName>
        <fullName evidence="2">DUF3179 domain-containing protein</fullName>
    </submittedName>
</protein>
<name>A0A9X2RBC4_9BACT</name>
<dbReference type="Pfam" id="PF11376">
    <property type="entry name" value="DUF3179"/>
    <property type="match status" value="1"/>
</dbReference>
<reference evidence="2" key="1">
    <citation type="submission" date="2022-06" db="EMBL/GenBank/DDBJ databases">
        <title>Gracilimonas sp. CAU 1638 isolated from sea sediment.</title>
        <authorList>
            <person name="Kim W."/>
        </authorList>
    </citation>
    <scope>NUCLEOTIDE SEQUENCE</scope>
    <source>
        <strain evidence="2">CAU 1638</strain>
    </source>
</reference>
<comment type="caution">
    <text evidence="2">The sequence shown here is derived from an EMBL/GenBank/DDBJ whole genome shotgun (WGS) entry which is preliminary data.</text>
</comment>
<evidence type="ECO:0000256" key="1">
    <source>
        <dbReference type="SAM" id="MobiDB-lite"/>
    </source>
</evidence>